<reference evidence="5" key="1">
    <citation type="submission" date="2020-09" db="EMBL/GenBank/DDBJ databases">
        <title>Genome seq and assembly of Tianweitania sp.</title>
        <authorList>
            <person name="Chhetri G."/>
        </authorList>
    </citation>
    <scope>NUCLEOTIDE SEQUENCE</scope>
    <source>
        <strain evidence="5">Rool2</strain>
    </source>
</reference>
<evidence type="ECO:0000256" key="2">
    <source>
        <dbReference type="ARBA" id="ARBA00023125"/>
    </source>
</evidence>
<dbReference type="Gene3D" id="1.10.10.10">
    <property type="entry name" value="Winged helix-like DNA-binding domain superfamily/Winged helix DNA-binding domain"/>
    <property type="match status" value="1"/>
</dbReference>
<dbReference type="InterPro" id="IPR000835">
    <property type="entry name" value="HTH_MarR-typ"/>
</dbReference>
<dbReference type="InterPro" id="IPR036390">
    <property type="entry name" value="WH_DNA-bd_sf"/>
</dbReference>
<evidence type="ECO:0000313" key="6">
    <source>
        <dbReference type="Proteomes" id="UP000643405"/>
    </source>
</evidence>
<dbReference type="EMBL" id="JACVVX010000013">
    <property type="protein sequence ID" value="MBD0417425.1"/>
    <property type="molecule type" value="Genomic_DNA"/>
</dbReference>
<accession>A0A8J6Q5C4</accession>
<dbReference type="RefSeq" id="WP_188166863.1">
    <property type="nucleotide sequence ID" value="NZ_JACVVX010000013.1"/>
</dbReference>
<dbReference type="GO" id="GO:0003677">
    <property type="term" value="F:DNA binding"/>
    <property type="evidence" value="ECO:0007669"/>
    <property type="project" value="UniProtKB-KW"/>
</dbReference>
<proteinExistence type="predicted"/>
<evidence type="ECO:0000259" key="4">
    <source>
        <dbReference type="PROSITE" id="PS50995"/>
    </source>
</evidence>
<dbReference type="PANTHER" id="PTHR33164:SF43">
    <property type="entry name" value="HTH-TYPE TRANSCRIPTIONAL REPRESSOR YETL"/>
    <property type="match status" value="1"/>
</dbReference>
<keyword evidence="2" id="KW-0238">DNA-binding</keyword>
<dbReference type="Proteomes" id="UP000643405">
    <property type="component" value="Unassembled WGS sequence"/>
</dbReference>
<keyword evidence="3" id="KW-0804">Transcription</keyword>
<keyword evidence="6" id="KW-1185">Reference proteome</keyword>
<dbReference type="GO" id="GO:0006950">
    <property type="term" value="P:response to stress"/>
    <property type="evidence" value="ECO:0007669"/>
    <property type="project" value="TreeGrafter"/>
</dbReference>
<name>A0A8J6Q5C4_9HYPH</name>
<dbReference type="InterPro" id="IPR055166">
    <property type="entry name" value="Transc_reg_Sar_Rot_HTH"/>
</dbReference>
<organism evidence="5 6">
    <name type="scientific">Oryzicola mucosus</name>
    <dbReference type="NCBI Taxonomy" id="2767425"/>
    <lineage>
        <taxon>Bacteria</taxon>
        <taxon>Pseudomonadati</taxon>
        <taxon>Pseudomonadota</taxon>
        <taxon>Alphaproteobacteria</taxon>
        <taxon>Hyphomicrobiales</taxon>
        <taxon>Phyllobacteriaceae</taxon>
        <taxon>Oryzicola</taxon>
    </lineage>
</organism>
<dbReference type="AlphaFoldDB" id="A0A8J6Q5C4"/>
<protein>
    <submittedName>
        <fullName evidence="5">MarR family transcriptional regulator</fullName>
    </submittedName>
</protein>
<comment type="caution">
    <text evidence="5">The sequence shown here is derived from an EMBL/GenBank/DDBJ whole genome shotgun (WGS) entry which is preliminary data.</text>
</comment>
<dbReference type="SMART" id="SM00347">
    <property type="entry name" value="HTH_MARR"/>
    <property type="match status" value="1"/>
</dbReference>
<dbReference type="PROSITE" id="PS50995">
    <property type="entry name" value="HTH_MARR_2"/>
    <property type="match status" value="1"/>
</dbReference>
<dbReference type="Pfam" id="PF22381">
    <property type="entry name" value="Staph_reg_Sar_Rot"/>
    <property type="match status" value="1"/>
</dbReference>
<keyword evidence="1" id="KW-0805">Transcription regulation</keyword>
<evidence type="ECO:0000256" key="1">
    <source>
        <dbReference type="ARBA" id="ARBA00023015"/>
    </source>
</evidence>
<dbReference type="InterPro" id="IPR036388">
    <property type="entry name" value="WH-like_DNA-bd_sf"/>
</dbReference>
<evidence type="ECO:0000256" key="3">
    <source>
        <dbReference type="ARBA" id="ARBA00023163"/>
    </source>
</evidence>
<gene>
    <name evidence="5" type="ORF">ICI42_22570</name>
</gene>
<evidence type="ECO:0000313" key="5">
    <source>
        <dbReference type="EMBL" id="MBD0417425.1"/>
    </source>
</evidence>
<feature type="domain" description="HTH marR-type" evidence="4">
    <location>
        <begin position="25"/>
        <end position="160"/>
    </location>
</feature>
<dbReference type="InterPro" id="IPR039422">
    <property type="entry name" value="MarR/SlyA-like"/>
</dbReference>
<dbReference type="GO" id="GO:0003700">
    <property type="term" value="F:DNA-binding transcription factor activity"/>
    <property type="evidence" value="ECO:0007669"/>
    <property type="project" value="InterPro"/>
</dbReference>
<dbReference type="SUPFAM" id="SSF46785">
    <property type="entry name" value="Winged helix' DNA-binding domain"/>
    <property type="match status" value="1"/>
</dbReference>
<dbReference type="PANTHER" id="PTHR33164">
    <property type="entry name" value="TRANSCRIPTIONAL REGULATOR, MARR FAMILY"/>
    <property type="match status" value="1"/>
</dbReference>
<sequence>MLDHTPPLTISREDFLKDGSDQLFREAIYTLVLSVEKLLRCRSAFARILGLTSSQFAVLMGVASQQKSKGVTIKALAEHVALAPTHVTTEIGRLEAKGLLAKRSNKTDRRSVLVSLTPKGEMEIARVTPVVRETNDLLFRNVGLNSLVKTHLMALKVVANSEEALVHVRHVAAATSKTKVPRH</sequence>